<proteinExistence type="predicted"/>
<protein>
    <recommendedName>
        <fullName evidence="4">HypA protein</fullName>
    </recommendedName>
</protein>
<evidence type="ECO:0008006" key="4">
    <source>
        <dbReference type="Google" id="ProtNLM"/>
    </source>
</evidence>
<dbReference type="PANTHER" id="PTHR35870">
    <property type="entry name" value="PROTEIN, PUTATIVE (AFU_ORTHOLOGUE AFUA_5G03330)-RELATED"/>
    <property type="match status" value="1"/>
</dbReference>
<organism evidence="2 3">
    <name type="scientific">Fusarium gaditjirri</name>
    <dbReference type="NCBI Taxonomy" id="282569"/>
    <lineage>
        <taxon>Eukaryota</taxon>
        <taxon>Fungi</taxon>
        <taxon>Dikarya</taxon>
        <taxon>Ascomycota</taxon>
        <taxon>Pezizomycotina</taxon>
        <taxon>Sordariomycetes</taxon>
        <taxon>Hypocreomycetidae</taxon>
        <taxon>Hypocreales</taxon>
        <taxon>Nectriaceae</taxon>
        <taxon>Fusarium</taxon>
        <taxon>Fusarium nisikadoi species complex</taxon>
    </lineage>
</organism>
<sequence length="448" mass="50976">MATSHTIYIDPNHCGLMGYKYDQAATVKVSELLQKDLKNHHVYFTAKGFHNHVAHHLLTIYGTGGNSKALQKAFDIDSSFQATAVKPHAEVIEELQRNWTNAQKYLGKVDYYPDFLGFFQGEVEKKGWQQVVLDYLLGDKESAQELFSRSWSSFAHSLIQLMYGIEWEQPAIIAEALAQAAIHDNYVGTFLIKVEEGAAEHPSKMTSTLPELLEQVRSDEKFVNSVRPDNPNTMLDGVEVFCPEEAIPYLSRVKIDPNDMDERVAENIHTAAYMASASVFHPPHIPRYDFFLIHHLTLAPLLLLLGPATWIPEKVKHRILEWKGRFDILQYVARWCPPLQIESVANYTPHDSPLVGSAEELLPRFHDKPDDGHAIKVARALVLAQHNSQQYRNRPWIRIKDDATWLKAMYVLLDSTILVHSGFPWVRSAGWDEAWEDSGYPNGILNLV</sequence>
<comment type="caution">
    <text evidence="2">The sequence shown here is derived from an EMBL/GenBank/DDBJ whole genome shotgun (WGS) entry which is preliminary data.</text>
</comment>
<keyword evidence="1" id="KW-0560">Oxidoreductase</keyword>
<dbReference type="GO" id="GO:0016491">
    <property type="term" value="F:oxidoreductase activity"/>
    <property type="evidence" value="ECO:0007669"/>
    <property type="project" value="UniProtKB-KW"/>
</dbReference>
<dbReference type="OrthoDB" id="10004862at2759"/>
<dbReference type="PANTHER" id="PTHR35870:SF1">
    <property type="entry name" value="PROTEIN, PUTATIVE (AFU_ORTHOLOGUE AFUA_5G03330)-RELATED"/>
    <property type="match status" value="1"/>
</dbReference>
<evidence type="ECO:0000313" key="2">
    <source>
        <dbReference type="EMBL" id="KAF4951993.1"/>
    </source>
</evidence>
<dbReference type="AlphaFoldDB" id="A0A8H4WV60"/>
<name>A0A8H4WV60_9HYPO</name>
<keyword evidence="3" id="KW-1185">Reference proteome</keyword>
<dbReference type="InterPro" id="IPR025337">
    <property type="entry name" value="Questin_oxidase-like"/>
</dbReference>
<dbReference type="Pfam" id="PF14027">
    <property type="entry name" value="Questin_oxidase"/>
    <property type="match status" value="1"/>
</dbReference>
<evidence type="ECO:0000256" key="1">
    <source>
        <dbReference type="ARBA" id="ARBA00023002"/>
    </source>
</evidence>
<reference evidence="2" key="2">
    <citation type="submission" date="2020-05" db="EMBL/GenBank/DDBJ databases">
        <authorList>
            <person name="Kim H.-S."/>
            <person name="Proctor R.H."/>
            <person name="Brown D.W."/>
        </authorList>
    </citation>
    <scope>NUCLEOTIDE SEQUENCE</scope>
    <source>
        <strain evidence="2">NRRL 45417</strain>
    </source>
</reference>
<reference evidence="2" key="1">
    <citation type="journal article" date="2020" name="BMC Genomics">
        <title>Correction to: Identification and distribution of gene clusters required for synthesis of sphingolipid metabolism inhibitors in diverse species of the filamentous fungus Fusarium.</title>
        <authorList>
            <person name="Kim H.S."/>
            <person name="Lohmar J.M."/>
            <person name="Busman M."/>
            <person name="Brown D.W."/>
            <person name="Naumann T.A."/>
            <person name="Divon H.H."/>
            <person name="Lysoe E."/>
            <person name="Uhlig S."/>
            <person name="Proctor R.H."/>
        </authorList>
    </citation>
    <scope>NUCLEOTIDE SEQUENCE</scope>
    <source>
        <strain evidence="2">NRRL 45417</strain>
    </source>
</reference>
<evidence type="ECO:0000313" key="3">
    <source>
        <dbReference type="Proteomes" id="UP000604273"/>
    </source>
</evidence>
<gene>
    <name evidence="2" type="ORF">FGADI_7109</name>
</gene>
<accession>A0A8H4WV60</accession>
<dbReference type="Proteomes" id="UP000604273">
    <property type="component" value="Unassembled WGS sequence"/>
</dbReference>
<dbReference type="EMBL" id="JABFAI010000163">
    <property type="protein sequence ID" value="KAF4951993.1"/>
    <property type="molecule type" value="Genomic_DNA"/>
</dbReference>